<comment type="caution">
    <text evidence="2">The sequence shown here is derived from an EMBL/GenBank/DDBJ whole genome shotgun (WGS) entry which is preliminary data.</text>
</comment>
<protein>
    <submittedName>
        <fullName evidence="2">Uncharacterized protein</fullName>
    </submittedName>
</protein>
<evidence type="ECO:0000313" key="2">
    <source>
        <dbReference type="EMBL" id="KAK7483359.1"/>
    </source>
</evidence>
<feature type="region of interest" description="Disordered" evidence="1">
    <location>
        <begin position="239"/>
        <end position="267"/>
    </location>
</feature>
<evidence type="ECO:0000256" key="1">
    <source>
        <dbReference type="SAM" id="MobiDB-lite"/>
    </source>
</evidence>
<organism evidence="2 3">
    <name type="scientific">Batillaria attramentaria</name>
    <dbReference type="NCBI Taxonomy" id="370345"/>
    <lineage>
        <taxon>Eukaryota</taxon>
        <taxon>Metazoa</taxon>
        <taxon>Spiralia</taxon>
        <taxon>Lophotrochozoa</taxon>
        <taxon>Mollusca</taxon>
        <taxon>Gastropoda</taxon>
        <taxon>Caenogastropoda</taxon>
        <taxon>Sorbeoconcha</taxon>
        <taxon>Cerithioidea</taxon>
        <taxon>Batillariidae</taxon>
        <taxon>Batillaria</taxon>
    </lineage>
</organism>
<proteinExistence type="predicted"/>
<dbReference type="Proteomes" id="UP001519460">
    <property type="component" value="Unassembled WGS sequence"/>
</dbReference>
<sequence>MPSTRSATVKSDDNTIEEIKKTKCPIQVNFKAGLNRVHYWRQVLYKRYVQTDLPWKVACDWRDDDSRHKPINAPILLPYPPELHSTLIHLRDDAGEQVTITVFYTSSTVRAQGFGYQVWIDEEFETLKTLADDLIASNPNVTLPTSNLAVPPSSTADEILTNNTGTVETDGSYHAPTREETIRANSGTATGGTALVRETRVHNSLPSTPTFNTTSASHDGVPPHQATRKLGATEGISAKRDLGGEDASSGEVTDTGKTPVGQGAVRENDEAVNHTQALYSDAAPRATVTPASFAILADSAAHKLIFLMQQQLAESTTTISSLRIELSKVNKELPGFKAECATLRKDQEKMASLISDNEVKAKNQKKASKKCLVDTMQATATTLTKD</sequence>
<feature type="compositionally biased region" description="Polar residues" evidence="1">
    <location>
        <begin position="204"/>
        <end position="217"/>
    </location>
</feature>
<dbReference type="EMBL" id="JACVVK020000228">
    <property type="protein sequence ID" value="KAK7483359.1"/>
    <property type="molecule type" value="Genomic_DNA"/>
</dbReference>
<evidence type="ECO:0000313" key="3">
    <source>
        <dbReference type="Proteomes" id="UP001519460"/>
    </source>
</evidence>
<feature type="region of interest" description="Disordered" evidence="1">
    <location>
        <begin position="204"/>
        <end position="227"/>
    </location>
</feature>
<dbReference type="AlphaFoldDB" id="A0ABD0K8F7"/>
<gene>
    <name evidence="2" type="ORF">BaRGS_00025419</name>
</gene>
<feature type="compositionally biased region" description="Polar residues" evidence="1">
    <location>
        <begin position="148"/>
        <end position="169"/>
    </location>
</feature>
<accession>A0ABD0K8F7</accession>
<feature type="region of interest" description="Disordered" evidence="1">
    <location>
        <begin position="148"/>
        <end position="172"/>
    </location>
</feature>
<name>A0ABD0K8F7_9CAEN</name>
<reference evidence="2 3" key="1">
    <citation type="journal article" date="2023" name="Sci. Data">
        <title>Genome assembly of the Korean intertidal mud-creeper Batillaria attramentaria.</title>
        <authorList>
            <person name="Patra A.K."/>
            <person name="Ho P.T."/>
            <person name="Jun S."/>
            <person name="Lee S.J."/>
            <person name="Kim Y."/>
            <person name="Won Y.J."/>
        </authorList>
    </citation>
    <scope>NUCLEOTIDE SEQUENCE [LARGE SCALE GENOMIC DNA]</scope>
    <source>
        <strain evidence="2">Wonlab-2016</strain>
    </source>
</reference>
<keyword evidence="3" id="KW-1185">Reference proteome</keyword>